<evidence type="ECO:0000256" key="1">
    <source>
        <dbReference type="SAM" id="Phobius"/>
    </source>
</evidence>
<proteinExistence type="predicted"/>
<evidence type="ECO:0000313" key="2">
    <source>
        <dbReference type="EMBL" id="QIG45676.1"/>
    </source>
</evidence>
<organism evidence="2 3">
    <name type="scientific">Nocardioides anomalus</name>
    <dbReference type="NCBI Taxonomy" id="2712223"/>
    <lineage>
        <taxon>Bacteria</taxon>
        <taxon>Bacillati</taxon>
        <taxon>Actinomycetota</taxon>
        <taxon>Actinomycetes</taxon>
        <taxon>Propionibacteriales</taxon>
        <taxon>Nocardioidaceae</taxon>
        <taxon>Nocardioides</taxon>
    </lineage>
</organism>
<name>A0A6G6WKF0_9ACTN</name>
<dbReference type="Pfam" id="PF19545">
    <property type="entry name" value="DUF6069"/>
    <property type="match status" value="1"/>
</dbReference>
<keyword evidence="1" id="KW-0812">Transmembrane</keyword>
<reference evidence="2 3" key="1">
    <citation type="submission" date="2020-02" db="EMBL/GenBank/DDBJ databases">
        <title>Full genome sequence of Nocardioides sp. R-3366.</title>
        <authorList>
            <person name="Im W.-T."/>
        </authorList>
    </citation>
    <scope>NUCLEOTIDE SEQUENCE [LARGE SCALE GENOMIC DNA]</scope>
    <source>
        <strain evidence="2 3">R-3366</strain>
    </source>
</reference>
<feature type="transmembrane region" description="Helical" evidence="1">
    <location>
        <begin position="31"/>
        <end position="49"/>
    </location>
</feature>
<keyword evidence="3" id="KW-1185">Reference proteome</keyword>
<dbReference type="AlphaFoldDB" id="A0A6G6WKF0"/>
<feature type="transmembrane region" description="Helical" evidence="1">
    <location>
        <begin position="6"/>
        <end position="24"/>
    </location>
</feature>
<keyword evidence="1" id="KW-1133">Transmembrane helix</keyword>
<feature type="transmembrane region" description="Helical" evidence="1">
    <location>
        <begin position="55"/>
        <end position="78"/>
    </location>
</feature>
<keyword evidence="1" id="KW-0472">Membrane</keyword>
<protein>
    <submittedName>
        <fullName evidence="2">Uncharacterized protein</fullName>
    </submittedName>
</protein>
<evidence type="ECO:0000313" key="3">
    <source>
        <dbReference type="Proteomes" id="UP000502996"/>
    </source>
</evidence>
<dbReference type="KEGG" id="nano:G5V58_00985"/>
<gene>
    <name evidence="2" type="ORF">G5V58_00985</name>
</gene>
<dbReference type="SUPFAM" id="SSF89562">
    <property type="entry name" value="RraA-like"/>
    <property type="match status" value="1"/>
</dbReference>
<dbReference type="Proteomes" id="UP000502996">
    <property type="component" value="Chromosome"/>
</dbReference>
<dbReference type="InterPro" id="IPR036704">
    <property type="entry name" value="RraA/RraA-like_sf"/>
</dbReference>
<dbReference type="EMBL" id="CP049257">
    <property type="protein sequence ID" value="QIG45676.1"/>
    <property type="molecule type" value="Genomic_DNA"/>
</dbReference>
<dbReference type="InterPro" id="IPR045713">
    <property type="entry name" value="DUF6069"/>
</dbReference>
<accession>A0A6G6WKF0</accession>
<sequence length="86" mass="8666">MGLASVVVTAVVVAVVGAALMRVLERHTERAWAVWVAVAGSVLVVSLTGPLGAATLGAGVCLALLHLTVGAVVIGGLWRSRRRGVA</sequence>